<protein>
    <submittedName>
        <fullName evidence="1">Uncharacterized protein</fullName>
    </submittedName>
</protein>
<dbReference type="EMBL" id="UZAL01031368">
    <property type="protein sequence ID" value="VDP57820.1"/>
    <property type="molecule type" value="Genomic_DNA"/>
</dbReference>
<dbReference type="AlphaFoldDB" id="A0A183PAF0"/>
<proteinExistence type="predicted"/>
<organism evidence="1 2">
    <name type="scientific">Schistosoma mattheei</name>
    <dbReference type="NCBI Taxonomy" id="31246"/>
    <lineage>
        <taxon>Eukaryota</taxon>
        <taxon>Metazoa</taxon>
        <taxon>Spiralia</taxon>
        <taxon>Lophotrochozoa</taxon>
        <taxon>Platyhelminthes</taxon>
        <taxon>Trematoda</taxon>
        <taxon>Digenea</taxon>
        <taxon>Strigeidida</taxon>
        <taxon>Schistosomatoidea</taxon>
        <taxon>Schistosomatidae</taxon>
        <taxon>Schistosoma</taxon>
    </lineage>
</organism>
<gene>
    <name evidence="1" type="ORF">SMTD_LOCUS11336</name>
</gene>
<name>A0A183PAF0_9TREM</name>
<evidence type="ECO:0000313" key="1">
    <source>
        <dbReference type="EMBL" id="VDP57820.1"/>
    </source>
</evidence>
<keyword evidence="2" id="KW-1185">Reference proteome</keyword>
<accession>A0A183PAF0</accession>
<sequence>MVVGGSQQESLDLGFVPLGTCQEGVPVILKEPMLCDGFDPMSHSFTVRDVITELSGPRLTSCRTEMYLQLFDHWMVINVMYIRSF</sequence>
<dbReference type="Proteomes" id="UP000269396">
    <property type="component" value="Unassembled WGS sequence"/>
</dbReference>
<reference evidence="1 2" key="1">
    <citation type="submission" date="2018-11" db="EMBL/GenBank/DDBJ databases">
        <authorList>
            <consortium name="Pathogen Informatics"/>
        </authorList>
    </citation>
    <scope>NUCLEOTIDE SEQUENCE [LARGE SCALE GENOMIC DNA]</scope>
    <source>
        <strain>Denwood</strain>
        <strain evidence="2">Zambia</strain>
    </source>
</reference>
<evidence type="ECO:0000313" key="2">
    <source>
        <dbReference type="Proteomes" id="UP000269396"/>
    </source>
</evidence>